<dbReference type="OrthoDB" id="9112061at2"/>
<evidence type="ECO:0000259" key="1">
    <source>
        <dbReference type="Pfam" id="PF12697"/>
    </source>
</evidence>
<name>A0A5C0B342_9BURK</name>
<dbReference type="AlphaFoldDB" id="A0A5C0B342"/>
<dbReference type="Gene3D" id="3.40.50.1820">
    <property type="entry name" value="alpha/beta hydrolase"/>
    <property type="match status" value="1"/>
</dbReference>
<dbReference type="EMBL" id="CP043046">
    <property type="protein sequence ID" value="QEI09012.1"/>
    <property type="molecule type" value="Genomic_DNA"/>
</dbReference>
<organism evidence="2 3">
    <name type="scientific">Pigmentiphaga aceris</name>
    <dbReference type="NCBI Taxonomy" id="1940612"/>
    <lineage>
        <taxon>Bacteria</taxon>
        <taxon>Pseudomonadati</taxon>
        <taxon>Pseudomonadota</taxon>
        <taxon>Betaproteobacteria</taxon>
        <taxon>Burkholderiales</taxon>
        <taxon>Alcaligenaceae</taxon>
        <taxon>Pigmentiphaga</taxon>
    </lineage>
</organism>
<gene>
    <name evidence="2" type="ORF">FXN63_26565</name>
</gene>
<dbReference type="Pfam" id="PF12697">
    <property type="entry name" value="Abhydrolase_6"/>
    <property type="match status" value="1"/>
</dbReference>
<feature type="domain" description="AB hydrolase-1" evidence="1">
    <location>
        <begin position="5"/>
        <end position="290"/>
    </location>
</feature>
<proteinExistence type="predicted"/>
<protein>
    <submittedName>
        <fullName evidence="2">Alpha/beta hydrolase</fullName>
    </submittedName>
</protein>
<keyword evidence="3" id="KW-1185">Reference proteome</keyword>
<accession>A0A5C0B342</accession>
<dbReference type="KEGG" id="pacr:FXN63_26565"/>
<dbReference type="GO" id="GO:0016787">
    <property type="term" value="F:hydrolase activity"/>
    <property type="evidence" value="ECO:0007669"/>
    <property type="project" value="UniProtKB-KW"/>
</dbReference>
<dbReference type="InterPro" id="IPR000073">
    <property type="entry name" value="AB_hydrolase_1"/>
</dbReference>
<sequence length="303" mass="33020">MHRTVVFIHDAWLSPGVWRHFADRFAACGYTWMAPAWPGIETSAPEHKHPDHIATRQPPAGLVELGMDGLLAHYAFLIRTLVEPPVLVGHGVGGLLVQLLIDRGLGAVGIAIAPTPPSGVLPGWSALRRIAPLWSSWSSRLCMRVMHRTMKTSPAASASTGVARHPAVPASFSPSFCPAIPLTRARFDHDVAQTLPLEQRQQAFDDWVVPASGRLLWQTLLGIGCKVDFGNDCRAPLLFIAGEQDRSVQASTVAASFRQHRRSVAVSAMRLYAGRSHLLITEPGWEEIADACIDWANQQLGGF</sequence>
<reference evidence="2 3" key="1">
    <citation type="submission" date="2019-08" db="EMBL/GenBank/DDBJ databases">
        <title>Amphibian skin-associated Pigmentiphaga: genome sequence and occurrence across geography and hosts.</title>
        <authorList>
            <person name="Bletz M.C."/>
            <person name="Bunk B."/>
            <person name="Sproeer C."/>
            <person name="Biwer P."/>
            <person name="Reiter S."/>
            <person name="Rabemananjara F.C.E."/>
            <person name="Schulz S."/>
            <person name="Overmann J."/>
            <person name="Vences M."/>
        </authorList>
    </citation>
    <scope>NUCLEOTIDE SEQUENCE [LARGE SCALE GENOMIC DNA]</scope>
    <source>
        <strain evidence="2 3">Mada1488</strain>
    </source>
</reference>
<dbReference type="RefSeq" id="WP_148818717.1">
    <property type="nucleotide sequence ID" value="NZ_CP043046.1"/>
</dbReference>
<dbReference type="Proteomes" id="UP000325161">
    <property type="component" value="Chromosome"/>
</dbReference>
<evidence type="ECO:0000313" key="2">
    <source>
        <dbReference type="EMBL" id="QEI09012.1"/>
    </source>
</evidence>
<keyword evidence="2" id="KW-0378">Hydrolase</keyword>
<dbReference type="SUPFAM" id="SSF53474">
    <property type="entry name" value="alpha/beta-Hydrolases"/>
    <property type="match status" value="1"/>
</dbReference>
<dbReference type="InterPro" id="IPR029058">
    <property type="entry name" value="AB_hydrolase_fold"/>
</dbReference>
<evidence type="ECO:0000313" key="3">
    <source>
        <dbReference type="Proteomes" id="UP000325161"/>
    </source>
</evidence>